<gene>
    <name evidence="3" type="ORF">PXEA_LOCUS23692</name>
</gene>
<dbReference type="GO" id="GO:0043161">
    <property type="term" value="P:proteasome-mediated ubiquitin-dependent protein catabolic process"/>
    <property type="evidence" value="ECO:0007669"/>
    <property type="project" value="TreeGrafter"/>
</dbReference>
<accession>A0A448X7U9</accession>
<feature type="non-terminal residue" evidence="3">
    <location>
        <position position="1"/>
    </location>
</feature>
<evidence type="ECO:0000256" key="1">
    <source>
        <dbReference type="ARBA" id="ARBA00022737"/>
    </source>
</evidence>
<dbReference type="GO" id="GO:0005634">
    <property type="term" value="C:nucleus"/>
    <property type="evidence" value="ECO:0007669"/>
    <property type="project" value="TreeGrafter"/>
</dbReference>
<keyword evidence="4" id="KW-1185">Reference proteome</keyword>
<evidence type="ECO:0000313" key="4">
    <source>
        <dbReference type="Proteomes" id="UP000784294"/>
    </source>
</evidence>
<evidence type="ECO:0000259" key="2">
    <source>
        <dbReference type="Pfam" id="PF21505"/>
    </source>
</evidence>
<dbReference type="GO" id="GO:0034515">
    <property type="term" value="C:proteasome storage granule"/>
    <property type="evidence" value="ECO:0007669"/>
    <property type="project" value="TreeGrafter"/>
</dbReference>
<organism evidence="3 4">
    <name type="scientific">Protopolystoma xenopodis</name>
    <dbReference type="NCBI Taxonomy" id="117903"/>
    <lineage>
        <taxon>Eukaryota</taxon>
        <taxon>Metazoa</taxon>
        <taxon>Spiralia</taxon>
        <taxon>Lophotrochozoa</taxon>
        <taxon>Platyhelminthes</taxon>
        <taxon>Monogenea</taxon>
        <taxon>Polyopisthocotylea</taxon>
        <taxon>Polystomatidea</taxon>
        <taxon>Polystomatidae</taxon>
        <taxon>Protopolystoma</taxon>
    </lineage>
</organism>
<dbReference type="EMBL" id="CAAALY010110725">
    <property type="protein sequence ID" value="VEL30252.1"/>
    <property type="molecule type" value="Genomic_DNA"/>
</dbReference>
<dbReference type="Pfam" id="PF21505">
    <property type="entry name" value="RPN2_N"/>
    <property type="match status" value="1"/>
</dbReference>
<dbReference type="PANTHER" id="PTHR10943">
    <property type="entry name" value="26S PROTEASOME NON-ATPASE REGULATORY SUBUNIT"/>
    <property type="match status" value="1"/>
</dbReference>
<sequence length="251" mass="28524">MALTSAAGLVALLDDSPQEIKTFALKRLDELVDEFWAEISESLYKIEILHEDEKFTSNKLAALLASKVYYHLGEYDDSLHFALCAEDLFDIDSKSEFIETIIAKCIDKYTFLRVEQEAADSTNTTQVSTTPGGLSWSSPNSVTYKRLEHVVSKMFERCFDHRQFKQALGIAIETRRMDMFEKAIQLADDRECMLRYAFRVVLTLVDSVRLRNRFLRILVDIFTSRATATDSVSICQCLVLMDDAQAAADAL</sequence>
<dbReference type="PANTHER" id="PTHR10943:SF2">
    <property type="entry name" value="26S PROTEASOME NON-ATPASE REGULATORY SUBUNIT 1"/>
    <property type="match status" value="1"/>
</dbReference>
<keyword evidence="1" id="KW-0677">Repeat</keyword>
<protein>
    <recommendedName>
        <fullName evidence="2">26S proteasome non-ATPase regulatory subunit 1/RPN2 N-terminal domain-containing protein</fullName>
    </recommendedName>
</protein>
<dbReference type="GO" id="GO:0008540">
    <property type="term" value="C:proteasome regulatory particle, base subcomplex"/>
    <property type="evidence" value="ECO:0007669"/>
    <property type="project" value="TreeGrafter"/>
</dbReference>
<dbReference type="AlphaFoldDB" id="A0A448X7U9"/>
<evidence type="ECO:0000313" key="3">
    <source>
        <dbReference type="EMBL" id="VEL30252.1"/>
    </source>
</evidence>
<feature type="domain" description="26S proteasome non-ATPase regulatory subunit 1/RPN2 N-terminal" evidence="2">
    <location>
        <begin position="4"/>
        <end position="250"/>
    </location>
</feature>
<dbReference type="Proteomes" id="UP000784294">
    <property type="component" value="Unassembled WGS sequence"/>
</dbReference>
<dbReference type="InterPro" id="IPR048570">
    <property type="entry name" value="PSMD1_RPN2_N"/>
</dbReference>
<comment type="caution">
    <text evidence="3">The sequence shown here is derived from an EMBL/GenBank/DDBJ whole genome shotgun (WGS) entry which is preliminary data.</text>
</comment>
<reference evidence="3" key="1">
    <citation type="submission" date="2018-11" db="EMBL/GenBank/DDBJ databases">
        <authorList>
            <consortium name="Pathogen Informatics"/>
        </authorList>
    </citation>
    <scope>NUCLEOTIDE SEQUENCE</scope>
</reference>
<dbReference type="OrthoDB" id="261572at2759"/>
<name>A0A448X7U9_9PLAT</name>
<proteinExistence type="predicted"/>